<evidence type="ECO:0000313" key="1">
    <source>
        <dbReference type="EMBL" id="VEP16255.1"/>
    </source>
</evidence>
<dbReference type="NCBIfam" id="NF010236">
    <property type="entry name" value="PRK13683.1"/>
    <property type="match status" value="1"/>
</dbReference>
<dbReference type="OrthoDB" id="516864at2"/>
<name>A0A563VXW6_9CYAN</name>
<dbReference type="Proteomes" id="UP000320055">
    <property type="component" value="Unassembled WGS sequence"/>
</dbReference>
<evidence type="ECO:0000313" key="2">
    <source>
        <dbReference type="Proteomes" id="UP000320055"/>
    </source>
</evidence>
<protein>
    <submittedName>
        <fullName evidence="1">Uncharacterized protein</fullName>
    </submittedName>
</protein>
<reference evidence="1 2" key="1">
    <citation type="submission" date="2019-01" db="EMBL/GenBank/DDBJ databases">
        <authorList>
            <person name="Brito A."/>
        </authorList>
    </citation>
    <scope>NUCLEOTIDE SEQUENCE [LARGE SCALE GENOMIC DNA]</scope>
    <source>
        <strain evidence="1">1</strain>
    </source>
</reference>
<accession>A0A563VXW6</accession>
<sequence>MHSINIIVRNTALPISIERKEADDAEKAYQEILSAMTTDNPKVLELTCEKQEGKKIAVVSSAIAAAVMSQSSGANTNRAAGFFAAASAE</sequence>
<dbReference type="AlphaFoldDB" id="A0A563VXW6"/>
<dbReference type="Pfam" id="PF26132">
    <property type="entry name" value="UPF0367"/>
    <property type="match status" value="1"/>
</dbReference>
<proteinExistence type="predicted"/>
<dbReference type="RefSeq" id="WP_144875098.1">
    <property type="nucleotide sequence ID" value="NZ_LR214161.1"/>
</dbReference>
<gene>
    <name evidence="1" type="ORF">H1P_4250002</name>
</gene>
<keyword evidence="2" id="KW-1185">Reference proteome</keyword>
<dbReference type="InterPro" id="IPR020885">
    <property type="entry name" value="UPF0367"/>
</dbReference>
<organism evidence="1 2">
    <name type="scientific">Hyella patelloides LEGE 07179</name>
    <dbReference type="NCBI Taxonomy" id="945734"/>
    <lineage>
        <taxon>Bacteria</taxon>
        <taxon>Bacillati</taxon>
        <taxon>Cyanobacteriota</taxon>
        <taxon>Cyanophyceae</taxon>
        <taxon>Pleurocapsales</taxon>
        <taxon>Hyellaceae</taxon>
        <taxon>Hyella</taxon>
    </lineage>
</organism>
<dbReference type="EMBL" id="CAACVJ010000363">
    <property type="protein sequence ID" value="VEP16255.1"/>
    <property type="molecule type" value="Genomic_DNA"/>
</dbReference>